<feature type="compositionally biased region" description="Low complexity" evidence="1">
    <location>
        <begin position="59"/>
        <end position="99"/>
    </location>
</feature>
<comment type="caution">
    <text evidence="2">The sequence shown here is derived from an EMBL/GenBank/DDBJ whole genome shotgun (WGS) entry which is preliminary data.</text>
</comment>
<gene>
    <name evidence="2" type="ORF">CEXT_116061</name>
</gene>
<evidence type="ECO:0000313" key="3">
    <source>
        <dbReference type="Proteomes" id="UP001054945"/>
    </source>
</evidence>
<dbReference type="Proteomes" id="UP001054945">
    <property type="component" value="Unassembled WGS sequence"/>
</dbReference>
<evidence type="ECO:0000256" key="1">
    <source>
        <dbReference type="SAM" id="MobiDB-lite"/>
    </source>
</evidence>
<reference evidence="2 3" key="1">
    <citation type="submission" date="2021-06" db="EMBL/GenBank/DDBJ databases">
        <title>Caerostris extrusa draft genome.</title>
        <authorList>
            <person name="Kono N."/>
            <person name="Arakawa K."/>
        </authorList>
    </citation>
    <scope>NUCLEOTIDE SEQUENCE [LARGE SCALE GENOMIC DNA]</scope>
</reference>
<sequence length="105" mass="10880">MITLTVLTLGKNFSLNKPPLLPGRKARWLVASAWGVSALFSIPSAFLSSKKGRGGHVPSAGSSWSHGSGRSTSPWWPSASSSCRPSSSRLATPSSSTPSGPRADS</sequence>
<dbReference type="EMBL" id="BPLR01002812">
    <property type="protein sequence ID" value="GIX78032.1"/>
    <property type="molecule type" value="Genomic_DNA"/>
</dbReference>
<proteinExistence type="predicted"/>
<accession>A0AAV4MZR2</accession>
<organism evidence="2 3">
    <name type="scientific">Caerostris extrusa</name>
    <name type="common">Bark spider</name>
    <name type="synonym">Caerostris bankana</name>
    <dbReference type="NCBI Taxonomy" id="172846"/>
    <lineage>
        <taxon>Eukaryota</taxon>
        <taxon>Metazoa</taxon>
        <taxon>Ecdysozoa</taxon>
        <taxon>Arthropoda</taxon>
        <taxon>Chelicerata</taxon>
        <taxon>Arachnida</taxon>
        <taxon>Araneae</taxon>
        <taxon>Araneomorphae</taxon>
        <taxon>Entelegynae</taxon>
        <taxon>Araneoidea</taxon>
        <taxon>Araneidae</taxon>
        <taxon>Caerostris</taxon>
    </lineage>
</organism>
<keyword evidence="3" id="KW-1185">Reference proteome</keyword>
<dbReference type="AlphaFoldDB" id="A0AAV4MZR2"/>
<name>A0AAV4MZR2_CAEEX</name>
<protein>
    <submittedName>
        <fullName evidence="2">Uncharacterized protein</fullName>
    </submittedName>
</protein>
<evidence type="ECO:0000313" key="2">
    <source>
        <dbReference type="EMBL" id="GIX78032.1"/>
    </source>
</evidence>
<feature type="region of interest" description="Disordered" evidence="1">
    <location>
        <begin position="48"/>
        <end position="105"/>
    </location>
</feature>